<evidence type="ECO:0000313" key="2">
    <source>
        <dbReference type="EMBL" id="UYM05534.1"/>
    </source>
</evidence>
<gene>
    <name evidence="2" type="ORF">L0C25_00140</name>
    <name evidence="1" type="ORF">L0C25_23840</name>
</gene>
<evidence type="ECO:0000313" key="3">
    <source>
        <dbReference type="Proteomes" id="UP001164390"/>
    </source>
</evidence>
<evidence type="ECO:0000313" key="1">
    <source>
        <dbReference type="EMBL" id="UYM05501.1"/>
    </source>
</evidence>
<dbReference type="Gene3D" id="1.20.120.450">
    <property type="entry name" value="dinb family like domain"/>
    <property type="match status" value="1"/>
</dbReference>
<organism evidence="2 3">
    <name type="scientific">Solicola gregarius</name>
    <dbReference type="NCBI Taxonomy" id="2908642"/>
    <lineage>
        <taxon>Bacteria</taxon>
        <taxon>Bacillati</taxon>
        <taxon>Actinomycetota</taxon>
        <taxon>Actinomycetes</taxon>
        <taxon>Propionibacteriales</taxon>
        <taxon>Nocardioidaceae</taxon>
        <taxon>Solicola</taxon>
    </lineage>
</organism>
<sequence length="161" mass="18138">MSVPSTAPWTADLRARLDELLDEHRAMLHDSLDGLTEEEARRSLVPSRTTLLGLVKHVTYVEHVWFNQALTGRSLKDIGAPPTPDRSFILRKIDTIESIRAAYADACAESRRLAADFALEDEVTGRGPRSLWAIYTHMLRELAQHCGHADILREQVLAARR</sequence>
<dbReference type="SUPFAM" id="SSF109854">
    <property type="entry name" value="DinB/YfiT-like putative metalloenzymes"/>
    <property type="match status" value="1"/>
</dbReference>
<protein>
    <submittedName>
        <fullName evidence="2">DinB family protein</fullName>
    </submittedName>
</protein>
<dbReference type="AlphaFoldDB" id="A0AA46YLF3"/>
<reference evidence="2" key="1">
    <citation type="submission" date="2022-01" db="EMBL/GenBank/DDBJ databases">
        <title>Nocardioidaceae gen. sp. A5X3R13.</title>
        <authorList>
            <person name="Lopez Marin M.A."/>
            <person name="Uhlik O."/>
        </authorList>
    </citation>
    <scope>NUCLEOTIDE SEQUENCE</scope>
    <source>
        <strain evidence="2">A5X3R13</strain>
    </source>
</reference>
<dbReference type="Pfam" id="PF04978">
    <property type="entry name" value="MST"/>
    <property type="match status" value="1"/>
</dbReference>
<keyword evidence="3" id="KW-1185">Reference proteome</keyword>
<dbReference type="KEGG" id="sgrg:L0C25_00140"/>
<dbReference type="InterPro" id="IPR007061">
    <property type="entry name" value="MST-like"/>
</dbReference>
<accession>A0AA46YLF3</accession>
<proteinExistence type="predicted"/>
<dbReference type="EMBL" id="CP094970">
    <property type="protein sequence ID" value="UYM05501.1"/>
    <property type="molecule type" value="Genomic_DNA"/>
</dbReference>
<name>A0AA46YLF3_9ACTN</name>
<dbReference type="InterPro" id="IPR034660">
    <property type="entry name" value="DinB/YfiT-like"/>
</dbReference>
<dbReference type="Proteomes" id="UP001164390">
    <property type="component" value="Chromosome"/>
</dbReference>
<dbReference type="KEGG" id="sgrg:L0C25_23840"/>
<dbReference type="RefSeq" id="WP_271634336.1">
    <property type="nucleotide sequence ID" value="NZ_CP094970.1"/>
</dbReference>
<dbReference type="EMBL" id="CP094970">
    <property type="protein sequence ID" value="UYM05534.1"/>
    <property type="molecule type" value="Genomic_DNA"/>
</dbReference>